<evidence type="ECO:0000256" key="9">
    <source>
        <dbReference type="ARBA" id="ARBA00032824"/>
    </source>
</evidence>
<dbReference type="Gene3D" id="3.40.30.10">
    <property type="entry name" value="Glutaredoxin"/>
    <property type="match status" value="1"/>
</dbReference>
<reference evidence="15 16" key="1">
    <citation type="submission" date="2019-03" db="EMBL/GenBank/DDBJ databases">
        <title>This is whole genome sequence of Paenibacillus sp MS74 strain.</title>
        <authorList>
            <person name="Trinh H.N."/>
        </authorList>
    </citation>
    <scope>NUCLEOTIDE SEQUENCE [LARGE SCALE GENOMIC DNA]</scope>
    <source>
        <strain evidence="15 16">MS74</strain>
    </source>
</reference>
<sequence>MSNVQVHQPVPDFRLPATNGKEVALSDFRGKKVVIYFYPKDMTPGCTKESCEFRDFNGRFAGLNTEIIGISPDDIASHDQFIAEYSLPFLLLSDVDQKVCNLFGVWKLRERDGQQFYGVDRSTFFIDEQGVLVKEWRTVQVDGHVAEVLAAIEQTEAAK</sequence>
<evidence type="ECO:0000256" key="2">
    <source>
        <dbReference type="ARBA" id="ARBA00011245"/>
    </source>
</evidence>
<name>A0A4R5KWR2_9BACL</name>
<dbReference type="EMBL" id="SMRT01000001">
    <property type="protein sequence ID" value="TDG00247.1"/>
    <property type="molecule type" value="Genomic_DNA"/>
</dbReference>
<evidence type="ECO:0000256" key="7">
    <source>
        <dbReference type="ARBA" id="ARBA00023157"/>
    </source>
</evidence>
<dbReference type="PANTHER" id="PTHR42801:SF4">
    <property type="entry name" value="AHPC_TSA FAMILY PROTEIN"/>
    <property type="match status" value="1"/>
</dbReference>
<keyword evidence="7" id="KW-1015">Disulfide bond</keyword>
<dbReference type="InterPro" id="IPR013766">
    <property type="entry name" value="Thioredoxin_domain"/>
</dbReference>
<dbReference type="OrthoDB" id="9812811at2"/>
<comment type="similarity">
    <text evidence="10">Belongs to the peroxiredoxin family. BCP/PrxQ subfamily.</text>
</comment>
<comment type="function">
    <text evidence="1">Thiol-specific peroxidase that catalyzes the reduction of hydrogen peroxide and organic hydroperoxides to water and alcohols, respectively. Plays a role in cell protection against oxidative stress by detoxifying peroxides and as sensor of hydrogen peroxide-mediated signaling events.</text>
</comment>
<evidence type="ECO:0000256" key="1">
    <source>
        <dbReference type="ARBA" id="ARBA00003330"/>
    </source>
</evidence>
<evidence type="ECO:0000313" key="15">
    <source>
        <dbReference type="EMBL" id="TDG00247.1"/>
    </source>
</evidence>
<comment type="subunit">
    <text evidence="2">Monomer.</text>
</comment>
<gene>
    <name evidence="15" type="ORF">E1757_00985</name>
</gene>
<dbReference type="PANTHER" id="PTHR42801">
    <property type="entry name" value="THIOREDOXIN-DEPENDENT PEROXIDE REDUCTASE"/>
    <property type="match status" value="1"/>
</dbReference>
<keyword evidence="8" id="KW-0676">Redox-active center</keyword>
<dbReference type="GO" id="GO:0045454">
    <property type="term" value="P:cell redox homeostasis"/>
    <property type="evidence" value="ECO:0007669"/>
    <property type="project" value="TreeGrafter"/>
</dbReference>
<dbReference type="Proteomes" id="UP000295636">
    <property type="component" value="Unassembled WGS sequence"/>
</dbReference>
<dbReference type="GO" id="GO:0008379">
    <property type="term" value="F:thioredoxin peroxidase activity"/>
    <property type="evidence" value="ECO:0007669"/>
    <property type="project" value="TreeGrafter"/>
</dbReference>
<keyword evidence="4" id="KW-0575">Peroxidase</keyword>
<dbReference type="GO" id="GO:0034599">
    <property type="term" value="P:cellular response to oxidative stress"/>
    <property type="evidence" value="ECO:0007669"/>
    <property type="project" value="TreeGrafter"/>
</dbReference>
<dbReference type="InterPro" id="IPR000866">
    <property type="entry name" value="AhpC/TSA"/>
</dbReference>
<evidence type="ECO:0000256" key="11">
    <source>
        <dbReference type="ARBA" id="ARBA00041373"/>
    </source>
</evidence>
<organism evidence="15 16">
    <name type="scientific">Paenibacillus piri</name>
    <dbReference type="NCBI Taxonomy" id="2547395"/>
    <lineage>
        <taxon>Bacteria</taxon>
        <taxon>Bacillati</taxon>
        <taxon>Bacillota</taxon>
        <taxon>Bacilli</taxon>
        <taxon>Bacillales</taxon>
        <taxon>Paenibacillaceae</taxon>
        <taxon>Paenibacillus</taxon>
    </lineage>
</organism>
<accession>A0A4R5KWR2</accession>
<evidence type="ECO:0000256" key="10">
    <source>
        <dbReference type="ARBA" id="ARBA00038489"/>
    </source>
</evidence>
<dbReference type="CDD" id="cd03017">
    <property type="entry name" value="PRX_BCP"/>
    <property type="match status" value="1"/>
</dbReference>
<evidence type="ECO:0000256" key="6">
    <source>
        <dbReference type="ARBA" id="ARBA00023002"/>
    </source>
</evidence>
<evidence type="ECO:0000256" key="4">
    <source>
        <dbReference type="ARBA" id="ARBA00022559"/>
    </source>
</evidence>
<protein>
    <recommendedName>
        <fullName evidence="3">thioredoxin-dependent peroxiredoxin</fullName>
        <ecNumber evidence="3">1.11.1.24</ecNumber>
    </recommendedName>
    <alternativeName>
        <fullName evidence="11">Bacterioferritin comigratory protein</fullName>
    </alternativeName>
    <alternativeName>
        <fullName evidence="9">Thioredoxin peroxidase</fullName>
    </alternativeName>
</protein>
<dbReference type="RefSeq" id="WP_133224956.1">
    <property type="nucleotide sequence ID" value="NZ_SMRT01000001.1"/>
</dbReference>
<evidence type="ECO:0000259" key="14">
    <source>
        <dbReference type="PROSITE" id="PS51352"/>
    </source>
</evidence>
<dbReference type="EC" id="1.11.1.24" evidence="3"/>
<evidence type="ECO:0000256" key="13">
    <source>
        <dbReference type="PIRSR" id="PIRSR000239-1"/>
    </source>
</evidence>
<dbReference type="FunFam" id="3.40.30.10:FF:000007">
    <property type="entry name" value="Thioredoxin-dependent thiol peroxidase"/>
    <property type="match status" value="1"/>
</dbReference>
<dbReference type="InterPro" id="IPR050924">
    <property type="entry name" value="Peroxiredoxin_BCP/PrxQ"/>
</dbReference>
<keyword evidence="5" id="KW-0049">Antioxidant</keyword>
<comment type="caution">
    <text evidence="15">The sequence shown here is derived from an EMBL/GenBank/DDBJ whole genome shotgun (WGS) entry which is preliminary data.</text>
</comment>
<evidence type="ECO:0000256" key="8">
    <source>
        <dbReference type="ARBA" id="ARBA00023284"/>
    </source>
</evidence>
<feature type="domain" description="Thioredoxin" evidence="14">
    <location>
        <begin position="4"/>
        <end position="157"/>
    </location>
</feature>
<dbReference type="InterPro" id="IPR024706">
    <property type="entry name" value="Peroxiredoxin_AhpC-typ"/>
</dbReference>
<evidence type="ECO:0000256" key="5">
    <source>
        <dbReference type="ARBA" id="ARBA00022862"/>
    </source>
</evidence>
<dbReference type="AlphaFoldDB" id="A0A4R5KWR2"/>
<feature type="active site" description="Cysteine sulfenic acid (-SOH) intermediate; for peroxidase activity" evidence="13">
    <location>
        <position position="46"/>
    </location>
</feature>
<keyword evidence="16" id="KW-1185">Reference proteome</keyword>
<evidence type="ECO:0000256" key="12">
    <source>
        <dbReference type="ARBA" id="ARBA00049091"/>
    </source>
</evidence>
<dbReference type="SUPFAM" id="SSF52833">
    <property type="entry name" value="Thioredoxin-like"/>
    <property type="match status" value="1"/>
</dbReference>
<dbReference type="InterPro" id="IPR036249">
    <property type="entry name" value="Thioredoxin-like_sf"/>
</dbReference>
<evidence type="ECO:0000313" key="16">
    <source>
        <dbReference type="Proteomes" id="UP000295636"/>
    </source>
</evidence>
<dbReference type="PROSITE" id="PS51352">
    <property type="entry name" value="THIOREDOXIN_2"/>
    <property type="match status" value="1"/>
</dbReference>
<dbReference type="GO" id="GO:0005737">
    <property type="term" value="C:cytoplasm"/>
    <property type="evidence" value="ECO:0007669"/>
    <property type="project" value="TreeGrafter"/>
</dbReference>
<evidence type="ECO:0000256" key="3">
    <source>
        <dbReference type="ARBA" id="ARBA00013017"/>
    </source>
</evidence>
<dbReference type="PIRSF" id="PIRSF000239">
    <property type="entry name" value="AHPC"/>
    <property type="match status" value="1"/>
</dbReference>
<keyword evidence="6" id="KW-0560">Oxidoreductase</keyword>
<proteinExistence type="inferred from homology"/>
<comment type="catalytic activity">
    <reaction evidence="12">
        <text>a hydroperoxide + [thioredoxin]-dithiol = an alcohol + [thioredoxin]-disulfide + H2O</text>
        <dbReference type="Rhea" id="RHEA:62620"/>
        <dbReference type="Rhea" id="RHEA-COMP:10698"/>
        <dbReference type="Rhea" id="RHEA-COMP:10700"/>
        <dbReference type="ChEBI" id="CHEBI:15377"/>
        <dbReference type="ChEBI" id="CHEBI:29950"/>
        <dbReference type="ChEBI" id="CHEBI:30879"/>
        <dbReference type="ChEBI" id="CHEBI:35924"/>
        <dbReference type="ChEBI" id="CHEBI:50058"/>
        <dbReference type="EC" id="1.11.1.24"/>
    </reaction>
</comment>
<dbReference type="Pfam" id="PF00578">
    <property type="entry name" value="AhpC-TSA"/>
    <property type="match status" value="1"/>
</dbReference>